<feature type="domain" description="Roadblock/LAMTOR2" evidence="1">
    <location>
        <begin position="1"/>
        <end position="86"/>
    </location>
</feature>
<evidence type="ECO:0000259" key="1">
    <source>
        <dbReference type="SMART" id="SM00960"/>
    </source>
</evidence>
<dbReference type="AlphaFoldDB" id="C1CVF1"/>
<evidence type="ECO:0000313" key="3">
    <source>
        <dbReference type="Proteomes" id="UP000002208"/>
    </source>
</evidence>
<sequence>MIGPLLEVRGIRHAALLDADGHVVTSAGIGADQAAQLGVLVASARAVIASLRSATGASAWTELMLDVAGGPLLLTPHGDQVLLAAFDDVSSLGRVRFAVRRLLGKA</sequence>
<dbReference type="eggNOG" id="COG2018">
    <property type="taxonomic scope" value="Bacteria"/>
</dbReference>
<reference evidence="2 3" key="1">
    <citation type="journal article" date="2009" name="PLoS Genet.">
        <title>Alliance of proteomics and genomics to unravel the specificities of Sahara bacterium Deinococcus deserti.</title>
        <authorList>
            <person name="de Groot A."/>
            <person name="Dulermo R."/>
            <person name="Ortet P."/>
            <person name="Blanchard L."/>
            <person name="Guerin P."/>
            <person name="Fernandez B."/>
            <person name="Vacherie B."/>
            <person name="Dossat C."/>
            <person name="Jolivet E."/>
            <person name="Siguier P."/>
            <person name="Chandler M."/>
            <person name="Barakat M."/>
            <person name="Dedieu A."/>
            <person name="Barbe V."/>
            <person name="Heulin T."/>
            <person name="Sommer S."/>
            <person name="Achouak W."/>
            <person name="Armengaud J."/>
        </authorList>
    </citation>
    <scope>NUCLEOTIDE SEQUENCE [LARGE SCALE GENOMIC DNA]</scope>
    <source>
        <strain evidence="3">DSM 17065 / CIP 109153 / LMG 22923 / VCD115</strain>
    </source>
</reference>
<proteinExistence type="predicted"/>
<accession>C1CVF1</accession>
<dbReference type="STRING" id="546414.Deide_12490"/>
<dbReference type="Gene3D" id="3.30.450.30">
    <property type="entry name" value="Dynein light chain 2a, cytoplasmic"/>
    <property type="match status" value="1"/>
</dbReference>
<dbReference type="HOGENOM" id="CLU_118613_4_2_0"/>
<dbReference type="PaxDb" id="546414-Deide_12490"/>
<organism evidence="2 3">
    <name type="scientific">Deinococcus deserti (strain DSM 17065 / CIP 109153 / LMG 22923 / VCD115)</name>
    <dbReference type="NCBI Taxonomy" id="546414"/>
    <lineage>
        <taxon>Bacteria</taxon>
        <taxon>Thermotogati</taxon>
        <taxon>Deinococcota</taxon>
        <taxon>Deinococci</taxon>
        <taxon>Deinococcales</taxon>
        <taxon>Deinococcaceae</taxon>
        <taxon>Deinococcus</taxon>
    </lineage>
</organism>
<evidence type="ECO:0000313" key="2">
    <source>
        <dbReference type="EMBL" id="ACO46168.1"/>
    </source>
</evidence>
<dbReference type="SUPFAM" id="SSF103196">
    <property type="entry name" value="Roadblock/LC7 domain"/>
    <property type="match status" value="1"/>
</dbReference>
<name>C1CVF1_DEIDV</name>
<keyword evidence="3" id="KW-1185">Reference proteome</keyword>
<dbReference type="EMBL" id="CP001114">
    <property type="protein sequence ID" value="ACO46168.1"/>
    <property type="molecule type" value="Genomic_DNA"/>
</dbReference>
<gene>
    <name evidence="2" type="ordered locus">Deide_12490</name>
</gene>
<dbReference type="SMART" id="SM00960">
    <property type="entry name" value="Robl_LC7"/>
    <property type="match status" value="1"/>
</dbReference>
<dbReference type="KEGG" id="ddr:Deide_12490"/>
<protein>
    <recommendedName>
        <fullName evidence="1">Roadblock/LAMTOR2 domain-containing protein</fullName>
    </recommendedName>
</protein>
<dbReference type="RefSeq" id="WP_012693291.1">
    <property type="nucleotide sequence ID" value="NC_012526.1"/>
</dbReference>
<dbReference type="InterPro" id="IPR004942">
    <property type="entry name" value="Roadblock/LAMTOR2_dom"/>
</dbReference>
<dbReference type="Proteomes" id="UP000002208">
    <property type="component" value="Chromosome"/>
</dbReference>
<dbReference type="OrthoDB" id="69092at2"/>
<dbReference type="Pfam" id="PF03259">
    <property type="entry name" value="Robl_LC7"/>
    <property type="match status" value="1"/>
</dbReference>